<dbReference type="EMBL" id="UGVL01000001">
    <property type="protein sequence ID" value="SUE34585.1"/>
    <property type="molecule type" value="Genomic_DNA"/>
</dbReference>
<sequence>MINVRKEFERYEAVLTNTLGSETLMRNSMTMLKEFAAKTPYVLTELVGGFVKLVNQGVKPTEAEMVKLGDLASSQGKSFDQLVEVIIDAQTGEFERLKEFGIRTSKQGYKVAGTFKGVQQQVDFTANSIRDYIFSLGDAEGVSGGIAQASEILGGKISNIGDTNTLGSSSGGVLSWIADKIID</sequence>
<reference evidence="1 2" key="1">
    <citation type="submission" date="2018-06" db="EMBL/GenBank/DDBJ databases">
        <authorList>
            <consortium name="Pathogen Informatics"/>
            <person name="Doyle S."/>
        </authorList>
    </citation>
    <scope>NUCLEOTIDE SEQUENCE [LARGE SCALE GENOMIC DNA]</scope>
    <source>
        <strain evidence="1 2">NCTC11190</strain>
    </source>
</reference>
<gene>
    <name evidence="1" type="ORF">NCTC11190_01817</name>
</gene>
<dbReference type="STRING" id="880526.GCA_000427365_02003"/>
<dbReference type="RefSeq" id="WP_027291568.1">
    <property type="nucleotide sequence ID" value="NZ_UGVL01000001.1"/>
</dbReference>
<evidence type="ECO:0000313" key="2">
    <source>
        <dbReference type="Proteomes" id="UP000255233"/>
    </source>
</evidence>
<dbReference type="Proteomes" id="UP000255233">
    <property type="component" value="Unassembled WGS sequence"/>
</dbReference>
<evidence type="ECO:0000313" key="1">
    <source>
        <dbReference type="EMBL" id="SUE34585.1"/>
    </source>
</evidence>
<name>A0A379MST1_9BACT</name>
<protein>
    <submittedName>
        <fullName evidence="1">Uncharacterized protein</fullName>
    </submittedName>
</protein>
<keyword evidence="2" id="KW-1185">Reference proteome</keyword>
<accession>A0A379MST1</accession>
<proteinExistence type="predicted"/>
<dbReference type="AlphaFoldDB" id="A0A379MST1"/>
<organism evidence="1 2">
    <name type="scientific">Rikenella microfusus</name>
    <dbReference type="NCBI Taxonomy" id="28139"/>
    <lineage>
        <taxon>Bacteria</taxon>
        <taxon>Pseudomonadati</taxon>
        <taxon>Bacteroidota</taxon>
        <taxon>Bacteroidia</taxon>
        <taxon>Bacteroidales</taxon>
        <taxon>Rikenellaceae</taxon>
        <taxon>Rikenella</taxon>
    </lineage>
</organism>